<dbReference type="Proteomes" id="UP001302126">
    <property type="component" value="Unassembled WGS sequence"/>
</dbReference>
<feature type="transmembrane region" description="Helical" evidence="1">
    <location>
        <begin position="21"/>
        <end position="42"/>
    </location>
</feature>
<sequence length="91" mass="9401">MRCRISPTTKLLGLLSRDTTGASSLINIASTSITGIAIIAAVQLENLITLDKGPFLACIHIQSFVLLASAELLAMVTTSLHAPPGLGICAV</sequence>
<proteinExistence type="predicted"/>
<keyword evidence="1" id="KW-0812">Transmembrane</keyword>
<dbReference type="AlphaFoldDB" id="A0AAN7AJU4"/>
<feature type="transmembrane region" description="Helical" evidence="1">
    <location>
        <begin position="54"/>
        <end position="76"/>
    </location>
</feature>
<keyword evidence="1" id="KW-0472">Membrane</keyword>
<accession>A0AAN7AJU4</accession>
<keyword evidence="1" id="KW-1133">Transmembrane helix</keyword>
<dbReference type="EMBL" id="MU864360">
    <property type="protein sequence ID" value="KAK4191346.1"/>
    <property type="molecule type" value="Genomic_DNA"/>
</dbReference>
<reference evidence="2" key="2">
    <citation type="submission" date="2023-05" db="EMBL/GenBank/DDBJ databases">
        <authorList>
            <consortium name="Lawrence Berkeley National Laboratory"/>
            <person name="Steindorff A."/>
            <person name="Hensen N."/>
            <person name="Bonometti L."/>
            <person name="Westerberg I."/>
            <person name="Brannstrom I.O."/>
            <person name="Guillou S."/>
            <person name="Cros-Aarteil S."/>
            <person name="Calhoun S."/>
            <person name="Haridas S."/>
            <person name="Kuo A."/>
            <person name="Mondo S."/>
            <person name="Pangilinan J."/>
            <person name="Riley R."/>
            <person name="Labutti K."/>
            <person name="Andreopoulos B."/>
            <person name="Lipzen A."/>
            <person name="Chen C."/>
            <person name="Yanf M."/>
            <person name="Daum C."/>
            <person name="Ng V."/>
            <person name="Clum A."/>
            <person name="Ohm R."/>
            <person name="Martin F."/>
            <person name="Silar P."/>
            <person name="Natvig D."/>
            <person name="Lalanne C."/>
            <person name="Gautier V."/>
            <person name="Ament-Velasquez S.L."/>
            <person name="Kruys A."/>
            <person name="Hutchinson M.I."/>
            <person name="Powell A.J."/>
            <person name="Barry K."/>
            <person name="Miller A.N."/>
            <person name="Grigoriev I.V."/>
            <person name="Debuchy R."/>
            <person name="Gladieux P."/>
            <person name="Thoren M.H."/>
            <person name="Johannesson H."/>
        </authorList>
    </citation>
    <scope>NUCLEOTIDE SEQUENCE</scope>
    <source>
        <strain evidence="2">PSN309</strain>
    </source>
</reference>
<gene>
    <name evidence="2" type="ORF">QBC35DRAFT_487992</name>
</gene>
<comment type="caution">
    <text evidence="2">The sequence shown here is derived from an EMBL/GenBank/DDBJ whole genome shotgun (WGS) entry which is preliminary data.</text>
</comment>
<evidence type="ECO:0000313" key="2">
    <source>
        <dbReference type="EMBL" id="KAK4191346.1"/>
    </source>
</evidence>
<evidence type="ECO:0000256" key="1">
    <source>
        <dbReference type="SAM" id="Phobius"/>
    </source>
</evidence>
<evidence type="ECO:0000313" key="3">
    <source>
        <dbReference type="Proteomes" id="UP001302126"/>
    </source>
</evidence>
<keyword evidence="3" id="KW-1185">Reference proteome</keyword>
<name>A0AAN7AJU4_9PEZI</name>
<organism evidence="2 3">
    <name type="scientific">Podospora australis</name>
    <dbReference type="NCBI Taxonomy" id="1536484"/>
    <lineage>
        <taxon>Eukaryota</taxon>
        <taxon>Fungi</taxon>
        <taxon>Dikarya</taxon>
        <taxon>Ascomycota</taxon>
        <taxon>Pezizomycotina</taxon>
        <taxon>Sordariomycetes</taxon>
        <taxon>Sordariomycetidae</taxon>
        <taxon>Sordariales</taxon>
        <taxon>Podosporaceae</taxon>
        <taxon>Podospora</taxon>
    </lineage>
</organism>
<protein>
    <submittedName>
        <fullName evidence="2">Uncharacterized protein</fullName>
    </submittedName>
</protein>
<reference evidence="2" key="1">
    <citation type="journal article" date="2023" name="Mol. Phylogenet. Evol.">
        <title>Genome-scale phylogeny and comparative genomics of the fungal order Sordariales.</title>
        <authorList>
            <person name="Hensen N."/>
            <person name="Bonometti L."/>
            <person name="Westerberg I."/>
            <person name="Brannstrom I.O."/>
            <person name="Guillou S."/>
            <person name="Cros-Aarteil S."/>
            <person name="Calhoun S."/>
            <person name="Haridas S."/>
            <person name="Kuo A."/>
            <person name="Mondo S."/>
            <person name="Pangilinan J."/>
            <person name="Riley R."/>
            <person name="LaButti K."/>
            <person name="Andreopoulos B."/>
            <person name="Lipzen A."/>
            <person name="Chen C."/>
            <person name="Yan M."/>
            <person name="Daum C."/>
            <person name="Ng V."/>
            <person name="Clum A."/>
            <person name="Steindorff A."/>
            <person name="Ohm R.A."/>
            <person name="Martin F."/>
            <person name="Silar P."/>
            <person name="Natvig D.O."/>
            <person name="Lalanne C."/>
            <person name="Gautier V."/>
            <person name="Ament-Velasquez S.L."/>
            <person name="Kruys A."/>
            <person name="Hutchinson M.I."/>
            <person name="Powell A.J."/>
            <person name="Barry K."/>
            <person name="Miller A.N."/>
            <person name="Grigoriev I.V."/>
            <person name="Debuchy R."/>
            <person name="Gladieux P."/>
            <person name="Hiltunen Thoren M."/>
            <person name="Johannesson H."/>
        </authorList>
    </citation>
    <scope>NUCLEOTIDE SEQUENCE</scope>
    <source>
        <strain evidence="2">PSN309</strain>
    </source>
</reference>